<reference key="2">
    <citation type="journal article" date="2000" name="Nature">
        <title>Sequence and analysis of chromosome 1 of the plant Arabidopsis thaliana.</title>
        <authorList>
            <person name="Theologis A."/>
            <person name="Ecker J.R."/>
            <person name="Palm C.J."/>
            <person name="Federspiel N.A."/>
            <person name="Kaul S."/>
            <person name="White O."/>
            <person name="Alonso J."/>
            <person name="Altafi H."/>
            <person name="Araujo R."/>
            <person name="Bowman C.L."/>
            <person name="Brooks S.Y."/>
            <person name="Buehler E."/>
            <person name="Chan A."/>
            <person name="Chao Q."/>
            <person name="Chen H."/>
            <person name="Cheuk R.F."/>
            <person name="Chin C.W."/>
            <person name="Chung M.K."/>
            <person name="Conn L."/>
            <person name="Conway A.B."/>
            <person name="Conway A.R."/>
            <person name="Creasy T.H."/>
            <person name="Dewar K."/>
            <person name="Dunn P."/>
            <person name="Etgu P."/>
            <person name="Feldblyum T.V."/>
            <person name="Feng J."/>
            <person name="Fong B."/>
            <person name="Fujii C.Y."/>
            <person name="Gill J.E."/>
            <person name="Goldsmith A.D."/>
            <person name="Haas B."/>
            <person name="Hansen N.F."/>
            <person name="Hughes B."/>
            <person name="Huizar L."/>
            <person name="Hunter J.L."/>
            <person name="Jenkins J."/>
            <person name="Johnson-Hopson C."/>
            <person name="Khan S."/>
            <person name="Khaykin E."/>
            <person name="Kim C.J."/>
            <person name="Koo H.L."/>
            <person name="Kremenetskaia I."/>
            <person name="Kurtz D.B."/>
            <person name="Kwan A."/>
            <person name="Lam B."/>
            <person name="Langin-Hooper S."/>
            <person name="Lee A."/>
            <person name="Lee J.M."/>
            <person name="Lenz C.A."/>
            <person name="Li J.H."/>
            <person name="Li Y."/>
            <person name="Lin X."/>
            <person name="Liu S.X."/>
            <person name="Liu Z.A."/>
            <person name="Luros J.S."/>
            <person name="Maiti R."/>
            <person name="Marziali A."/>
            <person name="Militscher J."/>
            <person name="Miranda M."/>
            <person name="Nguyen M."/>
            <person name="Nierman W.C."/>
            <person name="Osborne B.I."/>
            <person name="Pai G."/>
            <person name="Peterson J."/>
            <person name="Pham P.K."/>
            <person name="Rizzo M."/>
            <person name="Rooney T."/>
            <person name="Rowley D."/>
            <person name="Sakano H."/>
            <person name="Salzberg S.L."/>
            <person name="Schwartz J.R."/>
            <person name="Shinn P."/>
            <person name="Southwick A.M."/>
            <person name="Sun H."/>
            <person name="Tallon L.J."/>
            <person name="Tambunga G."/>
            <person name="Toriumi M.J."/>
            <person name="Town C.D."/>
            <person name="Utterback T."/>
            <person name="Van Aken S."/>
            <person name="Vaysberg M."/>
            <person name="Vysotskaia V.S."/>
            <person name="Walker M."/>
            <person name="Wu D."/>
            <person name="Yu G."/>
            <person name="Fraser C.M."/>
            <person name="Venter J.C."/>
            <person name="Davis R.W."/>
        </authorList>
    </citation>
    <scope>NUCLEOTIDE SEQUENCE [LARGE SCALE GENOMIC DNA]</scope>
    <source>
        <strain>cv. Columbia</strain>
    </source>
</reference>
<dbReference type="Gene3D" id="3.40.50.880">
    <property type="match status" value="1"/>
</dbReference>
<dbReference type="EMBL" id="AC006434">
    <property type="protein sequence ID" value="AAF87122.1"/>
    <property type="molecule type" value="Genomic_DNA"/>
</dbReference>
<dbReference type="ExpressionAtlas" id="Q9LQZ1">
    <property type="expression patterns" value="baseline and differential"/>
</dbReference>
<protein>
    <submittedName>
        <fullName evidence="1">F10A5.30</fullName>
    </submittedName>
</protein>
<name>Q9LQZ1_ARATH</name>
<reference evidence="1" key="3">
    <citation type="submission" date="2000-07" db="EMBL/GenBank/DDBJ databases">
        <authorList>
            <person name="Cheuk R."/>
            <person name="Shinn P."/>
            <person name="Brooks S."/>
            <person name="Buehler E."/>
            <person name="Chao Q."/>
            <person name="Johnson-Hopson C."/>
            <person name="Khan S."/>
            <person name="Kim C."/>
            <person name="Altafi H."/>
            <person name="Bei B."/>
            <person name="Chin C."/>
            <person name="Chiou J."/>
            <person name="Choi E."/>
            <person name="Conn L."/>
            <person name="Conway A."/>
            <person name="Gonzalez A."/>
            <person name="Hansen N."/>
            <person name="Howing B."/>
            <person name="Koo T."/>
            <person name="Lam B."/>
            <person name="Lee J."/>
            <person name="Lenz C."/>
            <person name="Li J."/>
            <person name="Liu A."/>
            <person name="Liu J."/>
            <person name="Liu S."/>
            <person name="Mukharsky N."/>
            <person name="Nguyen M."/>
            <person name="Palm C."/>
            <person name="Pham P."/>
            <person name="Sakano H."/>
            <person name="Schwartz J."/>
            <person name="Southwick A."/>
            <person name="Thaveri A."/>
            <person name="Toriumi M."/>
            <person name="Vaysberg M."/>
            <person name="Yu G."/>
            <person name="Davis R."/>
            <person name="Federspiel N."/>
            <person name="Theologis A."/>
            <person name="Ecker J."/>
        </authorList>
    </citation>
    <scope>NUCLEOTIDE SEQUENCE</scope>
</reference>
<dbReference type="InterPro" id="IPR029062">
    <property type="entry name" value="Class_I_gatase-like"/>
</dbReference>
<organism evidence="1">
    <name type="scientific">Arabidopsis thaliana</name>
    <name type="common">Mouse-ear cress</name>
    <dbReference type="NCBI Taxonomy" id="3702"/>
    <lineage>
        <taxon>Eukaryota</taxon>
        <taxon>Viridiplantae</taxon>
        <taxon>Streptophyta</taxon>
        <taxon>Embryophyta</taxon>
        <taxon>Tracheophyta</taxon>
        <taxon>Spermatophyta</taxon>
        <taxon>Magnoliopsida</taxon>
        <taxon>eudicotyledons</taxon>
        <taxon>Gunneridae</taxon>
        <taxon>Pentapetalae</taxon>
        <taxon>rosids</taxon>
        <taxon>malvids</taxon>
        <taxon>Brassicales</taxon>
        <taxon>Brassicaceae</taxon>
        <taxon>Camelineae</taxon>
        <taxon>Arabidopsis</taxon>
    </lineage>
</organism>
<sequence>MNYLVRLGICYDGFDSDKNAFEWGSSAIPHSEDAIQDVTEQTPSKKVLSNLIYNYKPTYYAGRGFDEVYIFTQPRSRF</sequence>
<evidence type="ECO:0000313" key="1">
    <source>
        <dbReference type="EMBL" id="AAF87122.1"/>
    </source>
</evidence>
<reference evidence="1" key="1">
    <citation type="submission" date="1999-04" db="EMBL/GenBank/DDBJ databases">
        <authorList>
            <person name="Ecker J.R."/>
        </authorList>
    </citation>
    <scope>NUCLEOTIDE SEQUENCE</scope>
</reference>
<proteinExistence type="predicted"/>
<dbReference type="AlphaFoldDB" id="Q9LQZ1"/>
<accession>Q9LQZ1</accession>
<dbReference type="PIR" id="D96785">
    <property type="entry name" value="D96785"/>
</dbReference>